<keyword evidence="2" id="KW-1185">Reference proteome</keyword>
<dbReference type="OMA" id="KSRMRFL"/>
<dbReference type="PANTHER" id="PTHR34563:SF9">
    <property type="entry name" value="MADS-BOX DOMAIN-CONTAINING PROTEIN"/>
    <property type="match status" value="1"/>
</dbReference>
<reference evidence="1 2" key="1">
    <citation type="journal article" date="2016" name="Sci. Rep.">
        <title>The genome sequence of the outbreeding globe artichoke constructed de novo incorporating a phase-aware low-pass sequencing strategy of F1 progeny.</title>
        <authorList>
            <person name="Scaglione D."/>
            <person name="Reyes-Chin-Wo S."/>
            <person name="Acquadro A."/>
            <person name="Froenicke L."/>
            <person name="Portis E."/>
            <person name="Beitel C."/>
            <person name="Tirone M."/>
            <person name="Mauro R."/>
            <person name="Lo Monaco A."/>
            <person name="Mauromicale G."/>
            <person name="Faccioli P."/>
            <person name="Cattivelli L."/>
            <person name="Rieseberg L."/>
            <person name="Michelmore R."/>
            <person name="Lanteri S."/>
        </authorList>
    </citation>
    <scope>NUCLEOTIDE SEQUENCE [LARGE SCALE GENOMIC DNA]</scope>
    <source>
        <strain evidence="1">2C</strain>
    </source>
</reference>
<name>A0A103XKW5_CYNCS</name>
<dbReference type="AlphaFoldDB" id="A0A103XKW5"/>
<evidence type="ECO:0000313" key="2">
    <source>
        <dbReference type="Proteomes" id="UP000243975"/>
    </source>
</evidence>
<dbReference type="Proteomes" id="UP000243975">
    <property type="component" value="Unassembled WGS sequence"/>
</dbReference>
<gene>
    <name evidence="1" type="ORF">Ccrd_005361</name>
</gene>
<dbReference type="EMBL" id="LEKV01004812">
    <property type="protein sequence ID" value="KVH92599.1"/>
    <property type="molecule type" value="Genomic_DNA"/>
</dbReference>
<protein>
    <submittedName>
        <fullName evidence="1">Uncharacterized protein</fullName>
    </submittedName>
</protein>
<accession>A0A103XKW5</accession>
<organism evidence="1 2">
    <name type="scientific">Cynara cardunculus var. scolymus</name>
    <name type="common">Globe artichoke</name>
    <name type="synonym">Cynara scolymus</name>
    <dbReference type="NCBI Taxonomy" id="59895"/>
    <lineage>
        <taxon>Eukaryota</taxon>
        <taxon>Viridiplantae</taxon>
        <taxon>Streptophyta</taxon>
        <taxon>Embryophyta</taxon>
        <taxon>Tracheophyta</taxon>
        <taxon>Spermatophyta</taxon>
        <taxon>Magnoliopsida</taxon>
        <taxon>eudicotyledons</taxon>
        <taxon>Gunneridae</taxon>
        <taxon>Pentapetalae</taxon>
        <taxon>asterids</taxon>
        <taxon>campanulids</taxon>
        <taxon>Asterales</taxon>
        <taxon>Asteraceae</taxon>
        <taxon>Carduoideae</taxon>
        <taxon>Cardueae</taxon>
        <taxon>Carduinae</taxon>
        <taxon>Cynara</taxon>
    </lineage>
</organism>
<evidence type="ECO:0000313" key="1">
    <source>
        <dbReference type="EMBL" id="KVH92599.1"/>
    </source>
</evidence>
<dbReference type="Gramene" id="KVH92599">
    <property type="protein sequence ID" value="KVH92599"/>
    <property type="gene ID" value="Ccrd_005361"/>
</dbReference>
<dbReference type="PANTHER" id="PTHR34563">
    <property type="entry name" value="BNACNNG33880D PROTEIN"/>
    <property type="match status" value="1"/>
</dbReference>
<sequence length="72" mass="8262">MGRMGLERLMVSVKTRLIRSLKIWKAGAVAGDHEAESYNKIQKSDSMRLEIRSRKARKLIQQTLKLADHSKP</sequence>
<comment type="caution">
    <text evidence="1">The sequence shown here is derived from an EMBL/GenBank/DDBJ whole genome shotgun (WGS) entry which is preliminary data.</text>
</comment>
<proteinExistence type="predicted"/>